<dbReference type="Proteomes" id="UP001174932">
    <property type="component" value="Unassembled WGS sequence"/>
</dbReference>
<proteinExistence type="predicted"/>
<reference evidence="1" key="1">
    <citation type="journal article" date="2015" name="Int. J. Syst. Evol. Microbiol.">
        <title>Rhizobium alvei sp. nov., isolated from a freshwater river.</title>
        <authorList>
            <person name="Sheu S.Y."/>
            <person name="Huang H.W."/>
            <person name="Young C.C."/>
            <person name="Chen W.M."/>
        </authorList>
    </citation>
    <scope>NUCLEOTIDE SEQUENCE</scope>
    <source>
        <strain evidence="1">TNR-22</strain>
    </source>
</reference>
<evidence type="ECO:0000313" key="1">
    <source>
        <dbReference type="EMBL" id="MDO6963315.1"/>
    </source>
</evidence>
<dbReference type="Gene3D" id="3.90.420.10">
    <property type="entry name" value="Oxidoreductase, molybdopterin-binding domain"/>
    <property type="match status" value="1"/>
</dbReference>
<name>A0ABT8YI01_9HYPH</name>
<keyword evidence="2" id="KW-1185">Reference proteome</keyword>
<dbReference type="InterPro" id="IPR036374">
    <property type="entry name" value="OxRdtase_Mopterin-bd_sf"/>
</dbReference>
<reference evidence="1" key="2">
    <citation type="submission" date="2023-07" db="EMBL/GenBank/DDBJ databases">
        <authorList>
            <person name="Shen H."/>
        </authorList>
    </citation>
    <scope>NUCLEOTIDE SEQUENCE</scope>
    <source>
        <strain evidence="1">TNR-22</strain>
    </source>
</reference>
<dbReference type="SUPFAM" id="SSF56524">
    <property type="entry name" value="Oxidoreductase molybdopterin-binding domain"/>
    <property type="match status" value="1"/>
</dbReference>
<dbReference type="RefSeq" id="WP_304375232.1">
    <property type="nucleotide sequence ID" value="NZ_JAUOZU010000005.1"/>
</dbReference>
<sequence>MRAYGVRIAAAAFAVLFWGAFAQASDILLTVRNAGREFSVTREMLEKLPAREFEALLPGMDDRFHKVKGPLLREIVALTGWTGESISAVAIDKYETEIPMADLDRFDVITAMEVDGKVLTVRNKGPLWIVYPTKDHPELQLDPIYEGRSIWQLKEIEIK</sequence>
<gene>
    <name evidence="1" type="ORF">Q4481_05055</name>
</gene>
<organism evidence="1 2">
    <name type="scientific">Rhizobium alvei</name>
    <dbReference type="NCBI Taxonomy" id="1132659"/>
    <lineage>
        <taxon>Bacteria</taxon>
        <taxon>Pseudomonadati</taxon>
        <taxon>Pseudomonadota</taxon>
        <taxon>Alphaproteobacteria</taxon>
        <taxon>Hyphomicrobiales</taxon>
        <taxon>Rhizobiaceae</taxon>
        <taxon>Rhizobium/Agrobacterium group</taxon>
        <taxon>Rhizobium</taxon>
    </lineage>
</organism>
<accession>A0ABT8YI01</accession>
<evidence type="ECO:0000313" key="2">
    <source>
        <dbReference type="Proteomes" id="UP001174932"/>
    </source>
</evidence>
<protein>
    <recommendedName>
        <fullName evidence="3">Oxidoreductase molybdopterin-binding domain-containing protein</fullName>
    </recommendedName>
</protein>
<evidence type="ECO:0008006" key="3">
    <source>
        <dbReference type="Google" id="ProtNLM"/>
    </source>
</evidence>
<comment type="caution">
    <text evidence="1">The sequence shown here is derived from an EMBL/GenBank/DDBJ whole genome shotgun (WGS) entry which is preliminary data.</text>
</comment>
<dbReference type="EMBL" id="JAUOZU010000005">
    <property type="protein sequence ID" value="MDO6963315.1"/>
    <property type="molecule type" value="Genomic_DNA"/>
</dbReference>